<evidence type="ECO:0000313" key="5">
    <source>
        <dbReference type="Proteomes" id="UP000230233"/>
    </source>
</evidence>
<feature type="chain" id="PRO_5013646985" description="DUF19 domain-containing protein" evidence="3">
    <location>
        <begin position="18"/>
        <end position="600"/>
    </location>
</feature>
<feature type="region of interest" description="Disordered" evidence="1">
    <location>
        <begin position="499"/>
        <end position="521"/>
    </location>
</feature>
<evidence type="ECO:0000256" key="2">
    <source>
        <dbReference type="SAM" id="Phobius"/>
    </source>
</evidence>
<proteinExistence type="predicted"/>
<accession>A0A2G5TIW8</accession>
<gene>
    <name evidence="4" type="primary">Cni-C44H9.5</name>
    <name evidence="4" type="synonym">Cnig_chr_V.g19562</name>
    <name evidence="4" type="ORF">B9Z55_019562</name>
</gene>
<keyword evidence="5" id="KW-1185">Reference proteome</keyword>
<dbReference type="OrthoDB" id="5874671at2759"/>
<evidence type="ECO:0000313" key="4">
    <source>
        <dbReference type="EMBL" id="PIC27244.1"/>
    </source>
</evidence>
<dbReference type="EMBL" id="PDUG01000005">
    <property type="protein sequence ID" value="PIC27244.1"/>
    <property type="molecule type" value="Genomic_DNA"/>
</dbReference>
<feature type="signal peptide" evidence="3">
    <location>
        <begin position="1"/>
        <end position="17"/>
    </location>
</feature>
<reference evidence="4" key="1">
    <citation type="journal article" date="2018" name="Science">
        <title>Rapid genome shrinkage in a self-fertile nematode reveals sperm competition proteins.</title>
        <authorList>
            <person name="Yin D."/>
            <person name="Schwarz E.M."/>
            <person name="Thomas C.G."/>
            <person name="Felde R.L."/>
            <person name="Korf I.F."/>
            <person name="Cutter A.D."/>
            <person name="Schartner C.M."/>
            <person name="Ralston E.J."/>
            <person name="Meyer B.J."/>
            <person name="Haag E.S."/>
        </authorList>
    </citation>
    <scope>NUCLEOTIDE SEQUENCE</scope>
    <source>
        <strain evidence="4">JU1422</strain>
    </source>
</reference>
<keyword evidence="2" id="KW-1133">Transmembrane helix</keyword>
<dbReference type="PANTHER" id="PTHR34228">
    <property type="entry name" value="PROTEIN CBG09474-RELATED"/>
    <property type="match status" value="1"/>
</dbReference>
<dbReference type="AlphaFoldDB" id="A0A2G5TIW8"/>
<keyword evidence="3" id="KW-0732">Signal</keyword>
<evidence type="ECO:0000256" key="3">
    <source>
        <dbReference type="SAM" id="SignalP"/>
    </source>
</evidence>
<evidence type="ECO:0000256" key="1">
    <source>
        <dbReference type="SAM" id="MobiDB-lite"/>
    </source>
</evidence>
<dbReference type="Proteomes" id="UP000230233">
    <property type="component" value="Chromosome V"/>
</dbReference>
<name>A0A2G5TIW8_9PELO</name>
<comment type="caution">
    <text evidence="4">The sequence shown here is derived from an EMBL/GenBank/DDBJ whole genome shotgun (WGS) entry which is preliminary data.</text>
</comment>
<dbReference type="InterPro" id="IPR053322">
    <property type="entry name" value="PLA2-like"/>
</dbReference>
<organism evidence="4 5">
    <name type="scientific">Caenorhabditis nigoni</name>
    <dbReference type="NCBI Taxonomy" id="1611254"/>
    <lineage>
        <taxon>Eukaryota</taxon>
        <taxon>Metazoa</taxon>
        <taxon>Ecdysozoa</taxon>
        <taxon>Nematoda</taxon>
        <taxon>Chromadorea</taxon>
        <taxon>Rhabditida</taxon>
        <taxon>Rhabditina</taxon>
        <taxon>Rhabditomorpha</taxon>
        <taxon>Rhabditoidea</taxon>
        <taxon>Rhabditidae</taxon>
        <taxon>Peloderinae</taxon>
        <taxon>Caenorhabditis</taxon>
    </lineage>
</organism>
<dbReference type="STRING" id="1611254.A0A2G5TIW8"/>
<protein>
    <recommendedName>
        <fullName evidence="6">DUF19 domain-containing protein</fullName>
    </recommendedName>
</protein>
<keyword evidence="2" id="KW-0472">Membrane</keyword>
<feature type="transmembrane region" description="Helical" evidence="2">
    <location>
        <begin position="463"/>
        <end position="484"/>
    </location>
</feature>
<dbReference type="PANTHER" id="PTHR34228:SF1">
    <property type="entry name" value="PROTEIN CBG09517"/>
    <property type="match status" value="1"/>
</dbReference>
<evidence type="ECO:0008006" key="6">
    <source>
        <dbReference type="Google" id="ProtNLM"/>
    </source>
</evidence>
<sequence length="600" mass="67162">MTIFWIHLLLLVAVVAGKSILKRPSFPDDLYPSNMTRLEFRKKCSLQSNKLDYCILQYKECIGTLTTVRNCNARFCSCTKSTQDDLDESDEECSQQDACTSVHINGQSYKKIIIEEETRPAIRNIEKHLKPLFEAHEVVAKSCEIELELELTEKRMIEEFNSTTPLLNLTLKLFVIANVALPKTEKCQDALNQYRKVLEDVDTKTSGSLHIPYNLWFVGAEMGPIGRVATRIIADEMCQKSSLEFNHQSVSRVACYDRQGGQKECDAIFSKNVKRILSMLDSKKIRCQIFVELIEALQLALGDKFYAEAAEYDVDPSTVQIGDKLFKKGFEASDDQSFTQRDTKSIIISLESSTNKTSLRVKQYFEEVSLECGNSRNSADVVASCGYMYANCVRQNRNNCQKNLPICLTDIDGIEMRQSCEHAISKLSDLLWPSSKEKPGLVVFQPVQNSEEASWSVMSTAIYWARFFLVSIVVMILLIVVLIMKTPKMRITCKKFCGETQTGNDNTPEDHGTLLPDIPSGPEPAISTSSDVISSLSDSGVSLRSAGSEDSADIPDNNENIPIIPLALNNNQDTLTSGDIKSEVVSIRDFPAVLNSETQM</sequence>
<keyword evidence="2" id="KW-0812">Transmembrane</keyword>